<dbReference type="InterPro" id="IPR006214">
    <property type="entry name" value="Bax_inhibitor_1-related"/>
</dbReference>
<feature type="transmembrane region" description="Helical" evidence="5">
    <location>
        <begin position="246"/>
        <end position="269"/>
    </location>
</feature>
<dbReference type="GO" id="GO:0005743">
    <property type="term" value="C:mitochondrial inner membrane"/>
    <property type="evidence" value="ECO:0007669"/>
    <property type="project" value="TreeGrafter"/>
</dbReference>
<proteinExistence type="inferred from homology"/>
<organism evidence="6 7">
    <name type="scientific">Tilletiopsis washingtonensis</name>
    <dbReference type="NCBI Taxonomy" id="58919"/>
    <lineage>
        <taxon>Eukaryota</taxon>
        <taxon>Fungi</taxon>
        <taxon>Dikarya</taxon>
        <taxon>Basidiomycota</taxon>
        <taxon>Ustilaginomycotina</taxon>
        <taxon>Exobasidiomycetes</taxon>
        <taxon>Entylomatales</taxon>
        <taxon>Entylomatales incertae sedis</taxon>
        <taxon>Tilletiopsis</taxon>
    </lineage>
</organism>
<dbReference type="PANTHER" id="PTHR23291">
    <property type="entry name" value="BAX INHIBITOR-RELATED"/>
    <property type="match status" value="1"/>
</dbReference>
<reference evidence="6 7" key="1">
    <citation type="journal article" date="2018" name="Mol. Biol. Evol.">
        <title>Broad Genomic Sampling Reveals a Smut Pathogenic Ancestry of the Fungal Clade Ustilaginomycotina.</title>
        <authorList>
            <person name="Kijpornyongpan T."/>
            <person name="Mondo S.J."/>
            <person name="Barry K."/>
            <person name="Sandor L."/>
            <person name="Lee J."/>
            <person name="Lipzen A."/>
            <person name="Pangilinan J."/>
            <person name="LaButti K."/>
            <person name="Hainaut M."/>
            <person name="Henrissat B."/>
            <person name="Grigoriev I.V."/>
            <person name="Spatafora J.W."/>
            <person name="Aime M.C."/>
        </authorList>
    </citation>
    <scope>NUCLEOTIDE SEQUENCE [LARGE SCALE GENOMIC DNA]</scope>
    <source>
        <strain evidence="6 7">MCA 4186</strain>
    </source>
</reference>
<gene>
    <name evidence="6" type="ORF">FA09DRAFT_330244</name>
</gene>
<evidence type="ECO:0000256" key="5">
    <source>
        <dbReference type="RuleBase" id="RU004379"/>
    </source>
</evidence>
<dbReference type="Pfam" id="PF01027">
    <property type="entry name" value="Bax1-I"/>
    <property type="match status" value="1"/>
</dbReference>
<feature type="transmembrane region" description="Helical" evidence="5">
    <location>
        <begin position="220"/>
        <end position="239"/>
    </location>
</feature>
<feature type="transmembrane region" description="Helical" evidence="5">
    <location>
        <begin position="93"/>
        <end position="114"/>
    </location>
</feature>
<evidence type="ECO:0008006" key="8">
    <source>
        <dbReference type="Google" id="ProtNLM"/>
    </source>
</evidence>
<feature type="transmembrane region" description="Helical" evidence="5">
    <location>
        <begin position="135"/>
        <end position="152"/>
    </location>
</feature>
<dbReference type="STRING" id="58919.A0A316Z987"/>
<dbReference type="OrthoDB" id="1277691at2759"/>
<evidence type="ECO:0000256" key="3">
    <source>
        <dbReference type="ARBA" id="ARBA00022989"/>
    </source>
</evidence>
<dbReference type="PANTHER" id="PTHR23291:SF112">
    <property type="entry name" value="GROWTH HORMONE-INDUCIBLE TRANSMEMBRANE PROTEIN"/>
    <property type="match status" value="1"/>
</dbReference>
<keyword evidence="7" id="KW-1185">Reference proteome</keyword>
<keyword evidence="3 5" id="KW-1133">Transmembrane helix</keyword>
<dbReference type="EMBL" id="KZ819294">
    <property type="protein sequence ID" value="PWN97558.1"/>
    <property type="molecule type" value="Genomic_DNA"/>
</dbReference>
<dbReference type="RefSeq" id="XP_025597837.1">
    <property type="nucleotide sequence ID" value="XM_025742527.1"/>
</dbReference>
<keyword evidence="2 5" id="KW-0812">Transmembrane</keyword>
<accession>A0A316Z987</accession>
<dbReference type="Proteomes" id="UP000245946">
    <property type="component" value="Unassembled WGS sequence"/>
</dbReference>
<dbReference type="GeneID" id="37270071"/>
<feature type="transmembrane region" description="Helical" evidence="5">
    <location>
        <begin position="164"/>
        <end position="183"/>
    </location>
</feature>
<sequence length="349" mass="35824">MLLRPSFATLARGVRLSSTLAPAAAAPLKGAARPALRLAAPPIKPCTRGVRSSPFNRPAATNAASGTGGLALSLPHQAPAPGAPTSISQPGGWARVLTSLGIIGGSAFAANLFFNRPTREAPLDAYSASYLNSTFRYLGGGIALTAVAAVGLHRSGISRRVMMASPWLVLGVGLVASIGGMIGAQALPPGSPGKYACWVLFNVAQAAVLSPMLFLNPAVLARAGVYTAGIVGSLCYVGATAKERQFLWMGGPLLAGVVVVALSGLAPMVLPATAFRALAVTEALSLYGGLGVFGAFVLYDMSKILEHARLAQMGAIPADPLRESIGLYLDAINIFTRLVAILSNGQRRK</sequence>
<evidence type="ECO:0000256" key="1">
    <source>
        <dbReference type="ARBA" id="ARBA00004141"/>
    </source>
</evidence>
<protein>
    <recommendedName>
        <fullName evidence="8">Bax inhibitor family protein</fullName>
    </recommendedName>
</protein>
<keyword evidence="4 5" id="KW-0472">Membrane</keyword>
<evidence type="ECO:0000256" key="2">
    <source>
        <dbReference type="ARBA" id="ARBA00022692"/>
    </source>
</evidence>
<evidence type="ECO:0000313" key="7">
    <source>
        <dbReference type="Proteomes" id="UP000245946"/>
    </source>
</evidence>
<evidence type="ECO:0000256" key="4">
    <source>
        <dbReference type="ARBA" id="ARBA00023136"/>
    </source>
</evidence>
<evidence type="ECO:0000313" key="6">
    <source>
        <dbReference type="EMBL" id="PWN97558.1"/>
    </source>
</evidence>
<comment type="similarity">
    <text evidence="5">Belongs to the BI1 family.</text>
</comment>
<feature type="transmembrane region" description="Helical" evidence="5">
    <location>
        <begin position="275"/>
        <end position="299"/>
    </location>
</feature>
<comment type="subcellular location">
    <subcellularLocation>
        <location evidence="1">Membrane</location>
        <topology evidence="1">Multi-pass membrane protein</topology>
    </subcellularLocation>
</comment>
<name>A0A316Z987_9BASI</name>
<dbReference type="AlphaFoldDB" id="A0A316Z987"/>